<dbReference type="Proteomes" id="UP000186235">
    <property type="component" value="Unassembled WGS sequence"/>
</dbReference>
<dbReference type="InterPro" id="IPR013486">
    <property type="entry name" value="SpoIID/LytB"/>
</dbReference>
<evidence type="ECO:0000313" key="5">
    <source>
        <dbReference type="Proteomes" id="UP000186235"/>
    </source>
</evidence>
<evidence type="ECO:0000259" key="3">
    <source>
        <dbReference type="Pfam" id="PF08486"/>
    </source>
</evidence>
<name>A0A1N6UGZ1_9MICO</name>
<evidence type="ECO:0000313" key="4">
    <source>
        <dbReference type="EMBL" id="SIQ64843.1"/>
    </source>
</evidence>
<evidence type="ECO:0000256" key="2">
    <source>
        <dbReference type="SAM" id="SignalP"/>
    </source>
</evidence>
<dbReference type="SUPFAM" id="SSF69318">
    <property type="entry name" value="Integrin alpha N-terminal domain"/>
    <property type="match status" value="1"/>
</dbReference>
<dbReference type="AlphaFoldDB" id="A0A1N6UGZ1"/>
<dbReference type="InterPro" id="IPR013693">
    <property type="entry name" value="SpoIID/LytB_N"/>
</dbReference>
<dbReference type="EMBL" id="FTMI01000006">
    <property type="protein sequence ID" value="SIQ64843.1"/>
    <property type="molecule type" value="Genomic_DNA"/>
</dbReference>
<dbReference type="RefSeq" id="WP_076405922.1">
    <property type="nucleotide sequence ID" value="NZ_FTMI01000006.1"/>
</dbReference>
<dbReference type="Gene3D" id="2.130.10.130">
    <property type="entry name" value="Integrin alpha, N-terminal"/>
    <property type="match status" value="1"/>
</dbReference>
<dbReference type="InterPro" id="IPR013517">
    <property type="entry name" value="FG-GAP"/>
</dbReference>
<keyword evidence="1 2" id="KW-0732">Signal</keyword>
<reference evidence="5" key="1">
    <citation type="submission" date="2017-01" db="EMBL/GenBank/DDBJ databases">
        <authorList>
            <person name="Varghese N."/>
            <person name="Submissions S."/>
        </authorList>
    </citation>
    <scope>NUCLEOTIDE SEQUENCE [LARGE SCALE GENOMIC DNA]</scope>
    <source>
        <strain evidence="5">3bp</strain>
    </source>
</reference>
<evidence type="ECO:0000256" key="1">
    <source>
        <dbReference type="ARBA" id="ARBA00022729"/>
    </source>
</evidence>
<dbReference type="InterPro" id="IPR028994">
    <property type="entry name" value="Integrin_alpha_N"/>
</dbReference>
<feature type="signal peptide" evidence="2">
    <location>
        <begin position="1"/>
        <end position="29"/>
    </location>
</feature>
<keyword evidence="5" id="KW-1185">Reference proteome</keyword>
<feature type="chain" id="PRO_5012546070" evidence="2">
    <location>
        <begin position="30"/>
        <end position="675"/>
    </location>
</feature>
<protein>
    <submittedName>
        <fullName evidence="4">SpoIID/LytB domain protein</fullName>
    </submittedName>
</protein>
<proteinExistence type="predicted"/>
<sequence>MVVGRLTRALVVLVASIALLLPLSGPAAADETAVPDAGGNFELWGHGYGHGRGLSQWGARGAASLGQSSAQILGFYYPGTILTGQPDEPIVVRLSTGRSGEVVVDGEPGLVLRWGGGDLPLPTVSPRGSAVLSWRLVRQGSSDLVLDYVDASRATWERYSLVPGVWGTFYAADGAVRLVRPSYDRREYRGGVGATVDKGALVTVNIVPLESYLLSVVPAEMPSSWPAAALGAQAVAARTYASHQRQNAGGQIDTCDTTACQVYSGRASYTMNGTLTTTHEAAATTAAIAATSGNVLITGGPRSYAFTQFSAANGGWTAAGSFPYLSARPDPYDGVVPSTANAWTAVVSSASVRSAYPTVGTPTRLTVLGRSGNGRWGGRVTQVRVEGTAGSVTVTGDAFRSAFGLRSTWWAVAGGTQGSGGVVADVTGDGVPDAYGRDATSGTLSFYPGRADGTFSPPRVVGSGWGMHDWIGSPGDVDKDGVPDLYARERSTGTLWLYGQARDGRSTSRRAVGTGWHTVDMIVAAGDVTGDGRPDLYARTTMLGDLLLYAGRADGTFDPPRTVNSGWHALDAVVSVGDVTGDGRPDLLGRLRSNGSLVLYRTGPGGTILDAKVVNSGWGGFDLLAGSAGSGGSALLAREPGTSGGLLRRYPVGPGGTILPAGLVGSGWDLHSAIS</sequence>
<dbReference type="PANTHER" id="PTHR44103:SF1">
    <property type="entry name" value="PROPROTEIN CONVERTASE P"/>
    <property type="match status" value="1"/>
</dbReference>
<feature type="domain" description="Sporulation stage II protein D amidase enhancer LytB N-terminal" evidence="3">
    <location>
        <begin position="199"/>
        <end position="296"/>
    </location>
</feature>
<organism evidence="4 5">
    <name type="scientific">Cellulosimicrobium aquatile</name>
    <dbReference type="NCBI Taxonomy" id="1612203"/>
    <lineage>
        <taxon>Bacteria</taxon>
        <taxon>Bacillati</taxon>
        <taxon>Actinomycetota</taxon>
        <taxon>Actinomycetes</taxon>
        <taxon>Micrococcales</taxon>
        <taxon>Promicromonosporaceae</taxon>
        <taxon>Cellulosimicrobium</taxon>
    </lineage>
</organism>
<dbReference type="NCBIfam" id="TIGR02669">
    <property type="entry name" value="SpoIID_LytB"/>
    <property type="match status" value="1"/>
</dbReference>
<accession>A0A1N6UGZ1</accession>
<dbReference type="GO" id="GO:0030435">
    <property type="term" value="P:sporulation resulting in formation of a cellular spore"/>
    <property type="evidence" value="ECO:0007669"/>
    <property type="project" value="InterPro"/>
</dbReference>
<dbReference type="Pfam" id="PF08486">
    <property type="entry name" value="SpoIID"/>
    <property type="match status" value="1"/>
</dbReference>
<dbReference type="PANTHER" id="PTHR44103">
    <property type="entry name" value="PROPROTEIN CONVERTASE P"/>
    <property type="match status" value="1"/>
</dbReference>
<dbReference type="Pfam" id="PF13517">
    <property type="entry name" value="FG-GAP_3"/>
    <property type="match status" value="2"/>
</dbReference>
<gene>
    <name evidence="4" type="ORF">SAMN05518682_3164</name>
</gene>